<sequence length="59" mass="6622">MPRLCQESAETQQAGRAPATCHGVPSPRHESVIALLRQRDTLPTRQGLPRVNFWAISRE</sequence>
<comment type="caution">
    <text evidence="2">The sequence shown here is derived from an EMBL/GenBank/DDBJ whole genome shotgun (WGS) entry which is preliminary data.</text>
</comment>
<organism evidence="2 3">
    <name type="scientific">Datura stramonium</name>
    <name type="common">Jimsonweed</name>
    <name type="synonym">Common thornapple</name>
    <dbReference type="NCBI Taxonomy" id="4076"/>
    <lineage>
        <taxon>Eukaryota</taxon>
        <taxon>Viridiplantae</taxon>
        <taxon>Streptophyta</taxon>
        <taxon>Embryophyta</taxon>
        <taxon>Tracheophyta</taxon>
        <taxon>Spermatophyta</taxon>
        <taxon>Magnoliopsida</taxon>
        <taxon>eudicotyledons</taxon>
        <taxon>Gunneridae</taxon>
        <taxon>Pentapetalae</taxon>
        <taxon>asterids</taxon>
        <taxon>lamiids</taxon>
        <taxon>Solanales</taxon>
        <taxon>Solanaceae</taxon>
        <taxon>Solanoideae</taxon>
        <taxon>Datureae</taxon>
        <taxon>Datura</taxon>
    </lineage>
</organism>
<evidence type="ECO:0000313" key="3">
    <source>
        <dbReference type="Proteomes" id="UP000823775"/>
    </source>
</evidence>
<proteinExistence type="predicted"/>
<reference evidence="2 3" key="1">
    <citation type="journal article" date="2021" name="BMC Genomics">
        <title>Datura genome reveals duplications of psychoactive alkaloid biosynthetic genes and high mutation rate following tissue culture.</title>
        <authorList>
            <person name="Rajewski A."/>
            <person name="Carter-House D."/>
            <person name="Stajich J."/>
            <person name="Litt A."/>
        </authorList>
    </citation>
    <scope>NUCLEOTIDE SEQUENCE [LARGE SCALE GENOMIC DNA]</scope>
    <source>
        <strain evidence="2">AR-01</strain>
    </source>
</reference>
<accession>A0ABS8Y7P1</accession>
<name>A0ABS8Y7P1_DATST</name>
<evidence type="ECO:0000256" key="1">
    <source>
        <dbReference type="SAM" id="MobiDB-lite"/>
    </source>
</evidence>
<evidence type="ECO:0000313" key="2">
    <source>
        <dbReference type="EMBL" id="MCE5167189.1"/>
    </source>
</evidence>
<feature type="region of interest" description="Disordered" evidence="1">
    <location>
        <begin position="1"/>
        <end position="26"/>
    </location>
</feature>
<protein>
    <submittedName>
        <fullName evidence="2">Uncharacterized protein</fullName>
    </submittedName>
</protein>
<gene>
    <name evidence="2" type="ORF">HAX54_041819</name>
</gene>
<feature type="non-terminal residue" evidence="2">
    <location>
        <position position="59"/>
    </location>
</feature>
<dbReference type="Proteomes" id="UP000823775">
    <property type="component" value="Unassembled WGS sequence"/>
</dbReference>
<keyword evidence="3" id="KW-1185">Reference proteome</keyword>
<dbReference type="EMBL" id="JACEIK010060681">
    <property type="protein sequence ID" value="MCE5167189.1"/>
    <property type="molecule type" value="Genomic_DNA"/>
</dbReference>